<evidence type="ECO:0000313" key="7">
    <source>
        <dbReference type="EMBL" id="MDT7518334.1"/>
    </source>
</evidence>
<protein>
    <submittedName>
        <fullName evidence="7">ABC transporter ATP-binding protein</fullName>
    </submittedName>
</protein>
<name>A0ABU3KKM2_9BURK</name>
<dbReference type="Proteomes" id="UP001321700">
    <property type="component" value="Unassembled WGS sequence"/>
</dbReference>
<accession>A0ABU3KKM2</accession>
<evidence type="ECO:0000256" key="5">
    <source>
        <dbReference type="ARBA" id="ARBA00022840"/>
    </source>
</evidence>
<comment type="caution">
    <text evidence="7">The sequence shown here is derived from an EMBL/GenBank/DDBJ whole genome shotgun (WGS) entry which is preliminary data.</text>
</comment>
<dbReference type="Gene3D" id="3.40.50.300">
    <property type="entry name" value="P-loop containing nucleotide triphosphate hydrolases"/>
    <property type="match status" value="1"/>
</dbReference>
<evidence type="ECO:0000313" key="8">
    <source>
        <dbReference type="Proteomes" id="UP001321700"/>
    </source>
</evidence>
<dbReference type="GO" id="GO:0005524">
    <property type="term" value="F:ATP binding"/>
    <property type="evidence" value="ECO:0007669"/>
    <property type="project" value="UniProtKB-KW"/>
</dbReference>
<keyword evidence="3" id="KW-1003">Cell membrane</keyword>
<dbReference type="PANTHER" id="PTHR43553">
    <property type="entry name" value="HEAVY METAL TRANSPORTER"/>
    <property type="match status" value="1"/>
</dbReference>
<keyword evidence="2" id="KW-0813">Transport</keyword>
<keyword evidence="3" id="KW-0472">Membrane</keyword>
<dbReference type="SMART" id="SM00382">
    <property type="entry name" value="AAA"/>
    <property type="match status" value="1"/>
</dbReference>
<dbReference type="SUPFAM" id="SSF52540">
    <property type="entry name" value="P-loop containing nucleoside triphosphate hydrolases"/>
    <property type="match status" value="1"/>
</dbReference>
<evidence type="ECO:0000256" key="3">
    <source>
        <dbReference type="ARBA" id="ARBA00022475"/>
    </source>
</evidence>
<evidence type="ECO:0000256" key="1">
    <source>
        <dbReference type="ARBA" id="ARBA00005417"/>
    </source>
</evidence>
<dbReference type="InterPro" id="IPR003593">
    <property type="entry name" value="AAA+_ATPase"/>
</dbReference>
<organism evidence="7 8">
    <name type="scientific">Rhodoferax potami</name>
    <dbReference type="NCBI Taxonomy" id="3068338"/>
    <lineage>
        <taxon>Bacteria</taxon>
        <taxon>Pseudomonadati</taxon>
        <taxon>Pseudomonadota</taxon>
        <taxon>Betaproteobacteria</taxon>
        <taxon>Burkholderiales</taxon>
        <taxon>Comamonadaceae</taxon>
        <taxon>Rhodoferax</taxon>
    </lineage>
</organism>
<sequence length="235" mass="25632">MLSITQAGLKRGNTLVFDDLTLNLHEPRIGLIGDNGAGKSSLFRLACGLEAPYTGSVSVQGLPAYRINAQRPNLVGMMFQNPDDQIVFPTVQEELALGLTATGLPRREAIAQARAFLATRGLPDWPERAISSLSQGQRQHVCWLAMLLTQPALILLDEPFASLDLPSQALLHSDLARVGQQVIVSTHVLEHLQDFDRVIWLEQGRVRADGHPVTVCADYRADVAARIAARTAKVT</sequence>
<feature type="domain" description="ABC transporter" evidence="6">
    <location>
        <begin position="2"/>
        <end position="228"/>
    </location>
</feature>
<dbReference type="EMBL" id="JAVBIK010000001">
    <property type="protein sequence ID" value="MDT7518334.1"/>
    <property type="molecule type" value="Genomic_DNA"/>
</dbReference>
<dbReference type="InterPro" id="IPR027417">
    <property type="entry name" value="P-loop_NTPase"/>
</dbReference>
<dbReference type="InterPro" id="IPR015856">
    <property type="entry name" value="ABC_transpr_CbiO/EcfA_su"/>
</dbReference>
<dbReference type="PROSITE" id="PS50893">
    <property type="entry name" value="ABC_TRANSPORTER_2"/>
    <property type="match status" value="1"/>
</dbReference>
<proteinExistence type="inferred from homology"/>
<reference evidence="7 8" key="1">
    <citation type="submission" date="2023-08" db="EMBL/GenBank/DDBJ databases">
        <title>Rhodoferax potami sp. nov. and Rhodoferax mekongensis sp. nov., isolated from the Mekong River in Thailand.</title>
        <authorList>
            <person name="Kitikhun S."/>
            <person name="Charoenyingcharoen P."/>
            <person name="Siriarchawattana P."/>
            <person name="Likhitrattanapisal S."/>
            <person name="Nilsakha T."/>
            <person name="Chanpet A."/>
            <person name="Rattanawaree P."/>
            <person name="Ingsriswang S."/>
        </authorList>
    </citation>
    <scope>NUCLEOTIDE SEQUENCE [LARGE SCALE GENOMIC DNA]</scope>
    <source>
        <strain evidence="7 8">TBRC 17660</strain>
    </source>
</reference>
<comment type="similarity">
    <text evidence="1">Belongs to the ABC transporter superfamily.</text>
</comment>
<evidence type="ECO:0000256" key="2">
    <source>
        <dbReference type="ARBA" id="ARBA00022448"/>
    </source>
</evidence>
<evidence type="ECO:0000259" key="6">
    <source>
        <dbReference type="PROSITE" id="PS50893"/>
    </source>
</evidence>
<dbReference type="CDD" id="cd03225">
    <property type="entry name" value="ABC_cobalt_CbiO_domain1"/>
    <property type="match status" value="1"/>
</dbReference>
<keyword evidence="8" id="KW-1185">Reference proteome</keyword>
<dbReference type="Pfam" id="PF00005">
    <property type="entry name" value="ABC_tran"/>
    <property type="match status" value="1"/>
</dbReference>
<evidence type="ECO:0000256" key="4">
    <source>
        <dbReference type="ARBA" id="ARBA00022741"/>
    </source>
</evidence>
<keyword evidence="4" id="KW-0547">Nucleotide-binding</keyword>
<dbReference type="InterPro" id="IPR050095">
    <property type="entry name" value="ECF_ABC_transporter_ATP-bd"/>
</dbReference>
<dbReference type="PANTHER" id="PTHR43553:SF24">
    <property type="entry name" value="ENERGY-COUPLING FACTOR TRANSPORTER ATP-BINDING PROTEIN ECFA1"/>
    <property type="match status" value="1"/>
</dbReference>
<keyword evidence="5 7" id="KW-0067">ATP-binding</keyword>
<dbReference type="InterPro" id="IPR003439">
    <property type="entry name" value="ABC_transporter-like_ATP-bd"/>
</dbReference>
<gene>
    <name evidence="7" type="ORF">RAE19_06255</name>
</gene>